<evidence type="ECO:0000256" key="6">
    <source>
        <dbReference type="ARBA" id="ARBA00022837"/>
    </source>
</evidence>
<dbReference type="GO" id="GO:0005544">
    <property type="term" value="F:calcium-dependent phospholipid binding"/>
    <property type="evidence" value="ECO:0007669"/>
    <property type="project" value="TreeGrafter"/>
</dbReference>
<dbReference type="PROSITE" id="PS51847">
    <property type="entry name" value="SMP"/>
    <property type="match status" value="1"/>
</dbReference>
<keyword evidence="10 11" id="KW-0472">Membrane</keyword>
<feature type="non-terminal residue" evidence="13">
    <location>
        <position position="1"/>
    </location>
</feature>
<dbReference type="GO" id="GO:0008429">
    <property type="term" value="F:phosphatidylethanolamine binding"/>
    <property type="evidence" value="ECO:0007669"/>
    <property type="project" value="TreeGrafter"/>
</dbReference>
<evidence type="ECO:0000256" key="1">
    <source>
        <dbReference type="ARBA" id="ARBA00004370"/>
    </source>
</evidence>
<dbReference type="Proteomes" id="UP000796761">
    <property type="component" value="Unassembled WGS sequence"/>
</dbReference>
<organism evidence="13 14">
    <name type="scientific">Zosterops borbonicus</name>
    <dbReference type="NCBI Taxonomy" id="364589"/>
    <lineage>
        <taxon>Eukaryota</taxon>
        <taxon>Metazoa</taxon>
        <taxon>Chordata</taxon>
        <taxon>Craniata</taxon>
        <taxon>Vertebrata</taxon>
        <taxon>Euteleostomi</taxon>
        <taxon>Archelosauria</taxon>
        <taxon>Archosauria</taxon>
        <taxon>Dinosauria</taxon>
        <taxon>Saurischia</taxon>
        <taxon>Theropoda</taxon>
        <taxon>Coelurosauria</taxon>
        <taxon>Aves</taxon>
        <taxon>Neognathae</taxon>
        <taxon>Neoaves</taxon>
        <taxon>Telluraves</taxon>
        <taxon>Australaves</taxon>
        <taxon>Passeriformes</taxon>
        <taxon>Sylvioidea</taxon>
        <taxon>Zosteropidae</taxon>
        <taxon>Zosterops</taxon>
    </lineage>
</organism>
<keyword evidence="4" id="KW-0479">Metal-binding</keyword>
<dbReference type="GO" id="GO:0005789">
    <property type="term" value="C:endoplasmic reticulum membrane"/>
    <property type="evidence" value="ECO:0007669"/>
    <property type="project" value="TreeGrafter"/>
</dbReference>
<dbReference type="EMBL" id="SWJQ01001952">
    <property type="protein sequence ID" value="TRZ07128.1"/>
    <property type="molecule type" value="Genomic_DNA"/>
</dbReference>
<accession>A0A8K1D7R6</accession>
<dbReference type="OrthoDB" id="1029639at2759"/>
<dbReference type="InterPro" id="IPR051634">
    <property type="entry name" value="Extended_Synaptotagmin"/>
</dbReference>
<dbReference type="GO" id="GO:0031210">
    <property type="term" value="F:phosphatidylcholine binding"/>
    <property type="evidence" value="ECO:0007669"/>
    <property type="project" value="TreeGrafter"/>
</dbReference>
<dbReference type="InterPro" id="IPR039010">
    <property type="entry name" value="Synaptotagmin_SMP"/>
</dbReference>
<comment type="subcellular location">
    <subcellularLocation>
        <location evidence="1">Membrane</location>
    </subcellularLocation>
</comment>
<keyword evidence="2" id="KW-0813">Transport</keyword>
<proteinExistence type="predicted"/>
<feature type="transmembrane region" description="Helical" evidence="11">
    <location>
        <begin position="20"/>
        <end position="48"/>
    </location>
</feature>
<keyword evidence="8" id="KW-0445">Lipid transport</keyword>
<keyword evidence="9" id="KW-0446">Lipid-binding</keyword>
<dbReference type="GO" id="GO:0005509">
    <property type="term" value="F:calcium ion binding"/>
    <property type="evidence" value="ECO:0007669"/>
    <property type="project" value="TreeGrafter"/>
</dbReference>
<evidence type="ECO:0000256" key="9">
    <source>
        <dbReference type="ARBA" id="ARBA00023121"/>
    </source>
</evidence>
<evidence type="ECO:0000313" key="13">
    <source>
        <dbReference type="EMBL" id="TRZ07128.1"/>
    </source>
</evidence>
<keyword evidence="7 11" id="KW-1133">Transmembrane helix</keyword>
<dbReference type="GO" id="GO:0035091">
    <property type="term" value="F:phosphatidylinositol binding"/>
    <property type="evidence" value="ECO:0007669"/>
    <property type="project" value="TreeGrafter"/>
</dbReference>
<evidence type="ECO:0000256" key="10">
    <source>
        <dbReference type="ARBA" id="ARBA00023136"/>
    </source>
</evidence>
<sequence length="171" mass="18859">MERRSGPGLAALGALGRRLLWALPAYAAGLLGLGAGAVVLALALYAGWRRRRRARERGMRAAERLQRDEEAAVRAAGLGAARGELPAWVSFPDVERAEWLNKVLAQAWPFFGQWMEKLLRDSVAPAIRASSPHLQTFTFTRVDMGHKPLRVLGVRAHPGTHKKQILLDLNI</sequence>
<evidence type="ECO:0000256" key="5">
    <source>
        <dbReference type="ARBA" id="ARBA00022737"/>
    </source>
</evidence>
<evidence type="ECO:0000313" key="14">
    <source>
        <dbReference type="Proteomes" id="UP000796761"/>
    </source>
</evidence>
<dbReference type="Pfam" id="PF17047">
    <property type="entry name" value="SMP_LBD"/>
    <property type="match status" value="1"/>
</dbReference>
<name>A0A8K1D7R6_9PASS</name>
<dbReference type="InterPro" id="IPR031468">
    <property type="entry name" value="SMP_LBD"/>
</dbReference>
<evidence type="ECO:0000256" key="11">
    <source>
        <dbReference type="SAM" id="Phobius"/>
    </source>
</evidence>
<comment type="caution">
    <text evidence="13">The sequence shown here is derived from an EMBL/GenBank/DDBJ whole genome shotgun (WGS) entry which is preliminary data.</text>
</comment>
<dbReference type="AlphaFoldDB" id="A0A8K1D7R6"/>
<evidence type="ECO:0000256" key="4">
    <source>
        <dbReference type="ARBA" id="ARBA00022723"/>
    </source>
</evidence>
<dbReference type="GO" id="GO:0006869">
    <property type="term" value="P:lipid transport"/>
    <property type="evidence" value="ECO:0007669"/>
    <property type="project" value="UniProtKB-KW"/>
</dbReference>
<gene>
    <name evidence="13" type="ORF">HGM15179_019978</name>
</gene>
<evidence type="ECO:0000256" key="3">
    <source>
        <dbReference type="ARBA" id="ARBA00022692"/>
    </source>
</evidence>
<evidence type="ECO:0000259" key="12">
    <source>
        <dbReference type="PROSITE" id="PS51847"/>
    </source>
</evidence>
<protein>
    <recommendedName>
        <fullName evidence="12">SMP-LTD domain-containing protein</fullName>
    </recommendedName>
</protein>
<dbReference type="PANTHER" id="PTHR45761">
    <property type="entry name" value="EXTENDED SYNAPTOTAGMIN-LIKE PROTEIN 2, ISOFORM C"/>
    <property type="match status" value="1"/>
</dbReference>
<evidence type="ECO:0000256" key="2">
    <source>
        <dbReference type="ARBA" id="ARBA00022448"/>
    </source>
</evidence>
<keyword evidence="3 11" id="KW-0812">Transmembrane</keyword>
<feature type="domain" description="SMP-LTD" evidence="12">
    <location>
        <begin position="93"/>
        <end position="171"/>
    </location>
</feature>
<keyword evidence="5" id="KW-0677">Repeat</keyword>
<evidence type="ECO:0000256" key="8">
    <source>
        <dbReference type="ARBA" id="ARBA00023055"/>
    </source>
</evidence>
<evidence type="ECO:0000256" key="7">
    <source>
        <dbReference type="ARBA" id="ARBA00022989"/>
    </source>
</evidence>
<reference evidence="13" key="1">
    <citation type="submission" date="2019-04" db="EMBL/GenBank/DDBJ databases">
        <title>Genome assembly of Zosterops borbonicus 15179.</title>
        <authorList>
            <person name="Leroy T."/>
            <person name="Anselmetti Y."/>
            <person name="Tilak M.-K."/>
            <person name="Nabholz B."/>
        </authorList>
    </citation>
    <scope>NUCLEOTIDE SEQUENCE</scope>
    <source>
        <strain evidence="13">HGM_15179</strain>
        <tissue evidence="13">Muscle</tissue>
    </source>
</reference>
<keyword evidence="14" id="KW-1185">Reference proteome</keyword>
<dbReference type="PANTHER" id="PTHR45761:SF3">
    <property type="entry name" value="EXTENDED SYNAPTOTAGMIN-1"/>
    <property type="match status" value="1"/>
</dbReference>
<keyword evidence="6" id="KW-0106">Calcium</keyword>